<feature type="transmembrane region" description="Helical" evidence="6">
    <location>
        <begin position="311"/>
        <end position="328"/>
    </location>
</feature>
<dbReference type="AlphaFoldDB" id="A0A381E276"/>
<dbReference type="OrthoDB" id="9779554at2"/>
<accession>A0A381E276</accession>
<keyword evidence="6" id="KW-0592">Phosphate transport</keyword>
<evidence type="ECO:0000256" key="1">
    <source>
        <dbReference type="ARBA" id="ARBA00004141"/>
    </source>
</evidence>
<sequence length="508" mass="54517">MQKPTTAENSAKRGSFGLSQFLVAVTITTVAYFVYWGLGYTGFNHTLLFLLACTFGLFMAFNIGGNDVANSFGTSVGAGTLSITQALIVAAIFEVSGALIAGREVTDTISTGIVDLSVINIQPLQFVYIMMSALIAAALWLLFASYKGLPVSTTHSIIGGIVGASVALGLSLHSDQTFSLVYWHKIWHIVASWVISPVLGGIMSWLVYGQIKKHVLMHGTVADHVTYSRRMKSLRPRIHRHLTSRLTQFQTMLLVNPDDGAHAPGTEAEKVLARRALRLWIPLIATFGALMVSSMLLFKGLKNLNLGLSDWQYSLVIGVLCAAVWFTVRRYARGFRSSEVSRATYILFSWMQVVTASGFAFSHGSNDIANAIGPFTAIIDVLKNQSINDSAVPVPVVAMVAFGVALVAGLWFIGREVIATVGTHLAEMSPAAGFTAELSAAMVVMLASSLGLPVSSTHILVGAILGIGLVNRNANWRLMKPITLAWLITVPAAGICAAIAFLCFNSFS</sequence>
<feature type="transmembrane region" description="Helical" evidence="6">
    <location>
        <begin position="340"/>
        <end position="361"/>
    </location>
</feature>
<keyword evidence="5 6" id="KW-0472">Membrane</keyword>
<evidence type="ECO:0000256" key="4">
    <source>
        <dbReference type="ARBA" id="ARBA00022989"/>
    </source>
</evidence>
<evidence type="ECO:0000313" key="8">
    <source>
        <dbReference type="Proteomes" id="UP000254572"/>
    </source>
</evidence>
<gene>
    <name evidence="7" type="primary">cysP_1</name>
    <name evidence="7" type="ORF">NCTC13294_00690</name>
</gene>
<keyword evidence="4 6" id="KW-1133">Transmembrane helix</keyword>
<dbReference type="InterPro" id="IPR001204">
    <property type="entry name" value="Phos_transporter"/>
</dbReference>
<evidence type="ECO:0000256" key="2">
    <source>
        <dbReference type="ARBA" id="ARBA00022448"/>
    </source>
</evidence>
<dbReference type="RefSeq" id="WP_115610939.1">
    <property type="nucleotide sequence ID" value="NZ_JBHLZC010000001.1"/>
</dbReference>
<keyword evidence="3 6" id="KW-0812">Transmembrane</keyword>
<dbReference type="EMBL" id="UFUW01000001">
    <property type="protein sequence ID" value="SUX20203.1"/>
    <property type="molecule type" value="Genomic_DNA"/>
</dbReference>
<feature type="transmembrane region" description="Helical" evidence="6">
    <location>
        <begin position="76"/>
        <end position="101"/>
    </location>
</feature>
<comment type="subcellular location">
    <subcellularLocation>
        <location evidence="1 6">Membrane</location>
        <topology evidence="1 6">Multi-pass membrane protein</topology>
    </subcellularLocation>
</comment>
<proteinExistence type="inferred from homology"/>
<dbReference type="Pfam" id="PF01384">
    <property type="entry name" value="PHO4"/>
    <property type="match status" value="1"/>
</dbReference>
<feature type="transmembrane region" description="Helical" evidence="6">
    <location>
        <begin position="21"/>
        <end position="40"/>
    </location>
</feature>
<reference evidence="7 8" key="1">
    <citation type="submission" date="2018-06" db="EMBL/GenBank/DDBJ databases">
        <authorList>
            <consortium name="Pathogen Informatics"/>
            <person name="Doyle S."/>
        </authorList>
    </citation>
    <scope>NUCLEOTIDE SEQUENCE [LARGE SCALE GENOMIC DNA]</scope>
    <source>
        <strain evidence="7 8">NCTC13294</strain>
    </source>
</reference>
<feature type="transmembrane region" description="Helical" evidence="6">
    <location>
        <begin position="482"/>
        <end position="507"/>
    </location>
</feature>
<feature type="transmembrane region" description="Helical" evidence="6">
    <location>
        <begin position="279"/>
        <end position="299"/>
    </location>
</feature>
<feature type="transmembrane region" description="Helical" evidence="6">
    <location>
        <begin position="121"/>
        <end position="143"/>
    </location>
</feature>
<keyword evidence="2 6" id="KW-0813">Transport</keyword>
<feature type="transmembrane region" description="Helical" evidence="6">
    <location>
        <begin position="155"/>
        <end position="174"/>
    </location>
</feature>
<dbReference type="GO" id="GO:0035435">
    <property type="term" value="P:phosphate ion transmembrane transport"/>
    <property type="evidence" value="ECO:0007669"/>
    <property type="project" value="TreeGrafter"/>
</dbReference>
<evidence type="ECO:0000256" key="3">
    <source>
        <dbReference type="ARBA" id="ARBA00022692"/>
    </source>
</evidence>
<dbReference type="GO" id="GO:0016020">
    <property type="term" value="C:membrane"/>
    <property type="evidence" value="ECO:0007669"/>
    <property type="project" value="UniProtKB-SubCell"/>
</dbReference>
<dbReference type="Proteomes" id="UP000254572">
    <property type="component" value="Unassembled WGS sequence"/>
</dbReference>
<feature type="transmembrane region" description="Helical" evidence="6">
    <location>
        <begin position="186"/>
        <end position="208"/>
    </location>
</feature>
<protein>
    <recommendedName>
        <fullName evidence="6">Phosphate transporter</fullName>
    </recommendedName>
</protein>
<evidence type="ECO:0000256" key="6">
    <source>
        <dbReference type="RuleBase" id="RU363058"/>
    </source>
</evidence>
<comment type="similarity">
    <text evidence="6">Belongs to the inorganic phosphate transporter (PiT) (TC 2.A.20) family.</text>
</comment>
<evidence type="ECO:0000313" key="7">
    <source>
        <dbReference type="EMBL" id="SUX20203.1"/>
    </source>
</evidence>
<organism evidence="7 8">
    <name type="scientific">Cardiobacterium valvarum</name>
    <dbReference type="NCBI Taxonomy" id="194702"/>
    <lineage>
        <taxon>Bacteria</taxon>
        <taxon>Pseudomonadati</taxon>
        <taxon>Pseudomonadota</taxon>
        <taxon>Gammaproteobacteria</taxon>
        <taxon>Cardiobacteriales</taxon>
        <taxon>Cardiobacteriaceae</taxon>
        <taxon>Cardiobacterium</taxon>
    </lineage>
</organism>
<name>A0A381E276_9GAMM</name>
<dbReference type="PANTHER" id="PTHR11101:SF80">
    <property type="entry name" value="PHOSPHATE TRANSPORTER"/>
    <property type="match status" value="1"/>
</dbReference>
<keyword evidence="8" id="KW-1185">Reference proteome</keyword>
<feature type="transmembrane region" description="Helical" evidence="6">
    <location>
        <begin position="392"/>
        <end position="413"/>
    </location>
</feature>
<feature type="transmembrane region" description="Helical" evidence="6">
    <location>
        <begin position="46"/>
        <end position="64"/>
    </location>
</feature>
<evidence type="ECO:0000256" key="5">
    <source>
        <dbReference type="ARBA" id="ARBA00023136"/>
    </source>
</evidence>
<dbReference type="PANTHER" id="PTHR11101">
    <property type="entry name" value="PHOSPHATE TRANSPORTER"/>
    <property type="match status" value="1"/>
</dbReference>
<feature type="transmembrane region" description="Helical" evidence="6">
    <location>
        <begin position="452"/>
        <end position="470"/>
    </location>
</feature>
<dbReference type="GO" id="GO:0005315">
    <property type="term" value="F:phosphate transmembrane transporter activity"/>
    <property type="evidence" value="ECO:0007669"/>
    <property type="project" value="InterPro"/>
</dbReference>